<dbReference type="Pfam" id="PF03640">
    <property type="entry name" value="Lipoprotein_15"/>
    <property type="match status" value="2"/>
</dbReference>
<protein>
    <recommendedName>
        <fullName evidence="3">Lipoprotein</fullName>
    </recommendedName>
</protein>
<evidence type="ECO:0008006" key="3">
    <source>
        <dbReference type="Google" id="ProtNLM"/>
    </source>
</evidence>
<dbReference type="PANTHER" id="PTHR39335:SF1">
    <property type="entry name" value="BLL4220 PROTEIN"/>
    <property type="match status" value="1"/>
</dbReference>
<evidence type="ECO:0000313" key="2">
    <source>
        <dbReference type="EMBL" id="EBY8644887.1"/>
    </source>
</evidence>
<evidence type="ECO:0000256" key="1">
    <source>
        <dbReference type="SAM" id="SignalP"/>
    </source>
</evidence>
<feature type="signal peptide" evidence="1">
    <location>
        <begin position="1"/>
        <end position="20"/>
    </location>
</feature>
<feature type="chain" id="PRO_5026040548" description="Lipoprotein" evidence="1">
    <location>
        <begin position="21"/>
        <end position="124"/>
    </location>
</feature>
<name>A0A5X0ZEH0_SALEB</name>
<sequence>MKTALLISVLAIAATSSALAAPEISTVNTTIGKVLTGANDMTLYTFDQDSRGVSSCYDTCAINWPPFIAMEGAQASGEYSLVKRKDGSEQWAQNGMPLYYWAKDKKAGDVTGDGINGVWHAAKP</sequence>
<dbReference type="AlphaFoldDB" id="A0A5X0ZEH0"/>
<dbReference type="PANTHER" id="PTHR39335">
    <property type="entry name" value="BLL4220 PROTEIN"/>
    <property type="match status" value="1"/>
</dbReference>
<keyword evidence="1" id="KW-0732">Signal</keyword>
<dbReference type="InterPro" id="IPR014558">
    <property type="entry name" value="UCP029720"/>
</dbReference>
<dbReference type="PIRSF" id="PIRSF029720">
    <property type="entry name" value="UCP029720"/>
    <property type="match status" value="1"/>
</dbReference>
<reference evidence="2" key="1">
    <citation type="submission" date="2018-09" db="EMBL/GenBank/DDBJ databases">
        <authorList>
            <person name="Ashton P.M."/>
            <person name="Dallman T."/>
            <person name="Nair S."/>
            <person name="De Pinna E."/>
            <person name="Peters T."/>
            <person name="Grant K."/>
        </authorList>
    </citation>
    <scope>NUCLEOTIDE SEQUENCE</scope>
    <source>
        <strain evidence="2">140692</strain>
    </source>
</reference>
<dbReference type="GO" id="GO:0043448">
    <property type="term" value="P:alkane catabolic process"/>
    <property type="evidence" value="ECO:0007669"/>
    <property type="project" value="TreeGrafter"/>
</dbReference>
<proteinExistence type="predicted"/>
<accession>A0A5X0ZEH0</accession>
<dbReference type="InterPro" id="IPR005297">
    <property type="entry name" value="Lipoprotein_repeat"/>
</dbReference>
<gene>
    <name evidence="2" type="ORF">D6S17_25740</name>
</gene>
<organism evidence="2">
    <name type="scientific">Salmonella enterica subsp. enterica serovar Java</name>
    <dbReference type="NCBI Taxonomy" id="224729"/>
    <lineage>
        <taxon>Bacteria</taxon>
        <taxon>Pseudomonadati</taxon>
        <taxon>Pseudomonadota</taxon>
        <taxon>Gammaproteobacteria</taxon>
        <taxon>Enterobacterales</taxon>
        <taxon>Enterobacteriaceae</taxon>
        <taxon>Salmonella</taxon>
    </lineage>
</organism>
<comment type="caution">
    <text evidence="2">The sequence shown here is derived from an EMBL/GenBank/DDBJ whole genome shotgun (WGS) entry which is preliminary data.</text>
</comment>
<dbReference type="EMBL" id="AAHPHN010000072">
    <property type="protein sequence ID" value="EBY8644887.1"/>
    <property type="molecule type" value="Genomic_DNA"/>
</dbReference>